<protein>
    <recommendedName>
        <fullName evidence="1">Lipoprotein LPP20-like domain-containing protein</fullName>
    </recommendedName>
</protein>
<sequence length="325" mass="36353">MTSVNVDRILPTWIIFTTLLLVCAKAFSALPDWVSNPKTSDTEYYAIGEGKSLDQARDVALKNILGQINTKVSGSSLQKQSLHNNKFSEKFVQVVTSKVEELPISGFKELKTHKEGNTHYMLVSVSKRQLVDTFSFEIDENIARSERIISTIDQAGSDLEWWFVNREELFKLLLVNDRLNNLFPFLGASVDKSSQIQSMASTLSEYAKSNCLYVASYPNKAVRSAIRDNVVNAGLVANNRKCKYQLTLTETTNYKLMFGTTHTYSIYGTLTLSENGETLTSESINEVGSSPNGEAVAKQAAFYRLAQKIKNDNQDNEILISLLEN</sequence>
<dbReference type="InterPro" id="IPR024952">
    <property type="entry name" value="LPP20-like_dom"/>
</dbReference>
<accession>A0AA37WH24</accession>
<evidence type="ECO:0000313" key="3">
    <source>
        <dbReference type="Proteomes" id="UP001156601"/>
    </source>
</evidence>
<reference evidence="2" key="2">
    <citation type="submission" date="2023-01" db="EMBL/GenBank/DDBJ databases">
        <title>Draft genome sequence of Agaribacter marinus strain NBRC 110023.</title>
        <authorList>
            <person name="Sun Q."/>
            <person name="Mori K."/>
        </authorList>
    </citation>
    <scope>NUCLEOTIDE SEQUENCE</scope>
    <source>
        <strain evidence="2">NBRC 110023</strain>
    </source>
</reference>
<dbReference type="Gene3D" id="3.10.28.20">
    <property type="entry name" value="Acetamidase/Formamidase-like domains"/>
    <property type="match status" value="1"/>
</dbReference>
<dbReference type="AlphaFoldDB" id="A0AA37WH24"/>
<dbReference type="RefSeq" id="WP_284215770.1">
    <property type="nucleotide sequence ID" value="NZ_BSOT01000005.1"/>
</dbReference>
<comment type="caution">
    <text evidence="2">The sequence shown here is derived from an EMBL/GenBank/DDBJ whole genome shotgun (WGS) entry which is preliminary data.</text>
</comment>
<dbReference type="EMBL" id="BSOT01000005">
    <property type="protein sequence ID" value="GLR69438.1"/>
    <property type="molecule type" value="Genomic_DNA"/>
</dbReference>
<name>A0AA37WH24_9ALTE</name>
<dbReference type="Pfam" id="PF02169">
    <property type="entry name" value="LPP20"/>
    <property type="match status" value="1"/>
</dbReference>
<feature type="domain" description="Lipoprotein LPP20-like" evidence="1">
    <location>
        <begin position="31"/>
        <end position="125"/>
    </location>
</feature>
<evidence type="ECO:0000259" key="1">
    <source>
        <dbReference type="Pfam" id="PF02169"/>
    </source>
</evidence>
<proteinExistence type="predicted"/>
<gene>
    <name evidence="2" type="ORF">GCM10007852_03460</name>
</gene>
<evidence type="ECO:0000313" key="2">
    <source>
        <dbReference type="EMBL" id="GLR69438.1"/>
    </source>
</evidence>
<keyword evidence="3" id="KW-1185">Reference proteome</keyword>
<organism evidence="2 3">
    <name type="scientific">Agaribacter marinus</name>
    <dbReference type="NCBI Taxonomy" id="1431249"/>
    <lineage>
        <taxon>Bacteria</taxon>
        <taxon>Pseudomonadati</taxon>
        <taxon>Pseudomonadota</taxon>
        <taxon>Gammaproteobacteria</taxon>
        <taxon>Alteromonadales</taxon>
        <taxon>Alteromonadaceae</taxon>
        <taxon>Agaribacter</taxon>
    </lineage>
</organism>
<reference evidence="2" key="1">
    <citation type="journal article" date="2014" name="Int. J. Syst. Evol. Microbiol.">
        <title>Complete genome sequence of Corynebacterium casei LMG S-19264T (=DSM 44701T), isolated from a smear-ripened cheese.</title>
        <authorList>
            <consortium name="US DOE Joint Genome Institute (JGI-PGF)"/>
            <person name="Walter F."/>
            <person name="Albersmeier A."/>
            <person name="Kalinowski J."/>
            <person name="Ruckert C."/>
        </authorList>
    </citation>
    <scope>NUCLEOTIDE SEQUENCE</scope>
    <source>
        <strain evidence="2">NBRC 110023</strain>
    </source>
</reference>
<dbReference type="Proteomes" id="UP001156601">
    <property type="component" value="Unassembled WGS sequence"/>
</dbReference>